<dbReference type="GO" id="GO:0003899">
    <property type="term" value="F:DNA-directed RNA polymerase activity"/>
    <property type="evidence" value="ECO:0007669"/>
    <property type="project" value="InterPro"/>
</dbReference>
<sequence length="427" mass="47673">MSSVQSKDPVQSKKFQFRKGPAPIADVFKSVVKTSNDSITFTISPTDVAYVNTLRRVMLTEVETIGFRSDILENGSTSDVLMKKNSTPMSNEMLAHRVGLLPIHVSNPLDWKSDMFTFELNVSNTGVDPIDVEAGDITIMQIREGEEPVKIPSTQLFHPDPISQRTPLLAVLKGRVGNQEPESCHFTAKATIGIGRENARFIPVSQCSYKYTLDTDPERRLEYFNNWLVTHKKIDPAELSEERKKELQREFGTMEVARCFLVNEQNEPYSFDFVVESVGPLSPNYIVARAIQVIQEKVTKYASVDVGDLPENVKVFPADARMKGFDFLFEGEDHTLGNLLQAWIDANHMDSGEATFVGYKVPHPLKDEMVLRIGVESGTEDDARKVLMKAARGISQMFKGWGENWATASGSAISQSVGSAFRARRAV</sequence>
<name>A0A6C0DF94_9ZZZZ</name>
<accession>A0A6C0DF94</accession>
<evidence type="ECO:0000256" key="3">
    <source>
        <dbReference type="ARBA" id="ARBA00022844"/>
    </source>
</evidence>
<evidence type="ECO:0000259" key="5">
    <source>
        <dbReference type="SMART" id="SM00662"/>
    </source>
</evidence>
<reference evidence="6" key="1">
    <citation type="journal article" date="2020" name="Nature">
        <title>Giant virus diversity and host interactions through global metagenomics.</title>
        <authorList>
            <person name="Schulz F."/>
            <person name="Roux S."/>
            <person name="Paez-Espino D."/>
            <person name="Jungbluth S."/>
            <person name="Walsh D.A."/>
            <person name="Denef V.J."/>
            <person name="McMahon K.D."/>
            <person name="Konstantinidis K.T."/>
            <person name="Eloe-Fadrosh E.A."/>
            <person name="Kyrpides N.C."/>
            <person name="Woyke T."/>
        </authorList>
    </citation>
    <scope>NUCLEOTIDE SEQUENCE</scope>
    <source>
        <strain evidence="6">GVMAG-M-3300023174-137</strain>
    </source>
</reference>
<dbReference type="InterPro" id="IPR036643">
    <property type="entry name" value="RNApol_insert_sf"/>
</dbReference>
<dbReference type="Pfam" id="PF13656">
    <property type="entry name" value="RNA_pol_L_2"/>
    <property type="match status" value="1"/>
</dbReference>
<proteinExistence type="predicted"/>
<dbReference type="Gene3D" id="3.30.1360.10">
    <property type="entry name" value="RNA polymerase, RBP11-like subunit"/>
    <property type="match status" value="2"/>
</dbReference>
<dbReference type="EMBL" id="MN739580">
    <property type="protein sequence ID" value="QHT14245.1"/>
    <property type="molecule type" value="Genomic_DNA"/>
</dbReference>
<dbReference type="GO" id="GO:0000428">
    <property type="term" value="C:DNA-directed RNA polymerase complex"/>
    <property type="evidence" value="ECO:0007669"/>
    <property type="project" value="UniProtKB-KW"/>
</dbReference>
<organism evidence="6">
    <name type="scientific">viral metagenome</name>
    <dbReference type="NCBI Taxonomy" id="1070528"/>
    <lineage>
        <taxon>unclassified sequences</taxon>
        <taxon>metagenomes</taxon>
        <taxon>organismal metagenomes</taxon>
    </lineage>
</organism>
<evidence type="ECO:0000256" key="1">
    <source>
        <dbReference type="ARBA" id="ARBA00004328"/>
    </source>
</evidence>
<evidence type="ECO:0000313" key="6">
    <source>
        <dbReference type="EMBL" id="QHT14245.1"/>
    </source>
</evidence>
<dbReference type="InterPro" id="IPR011263">
    <property type="entry name" value="DNA-dir_RNA_pol_RpoA/D/Rpb3"/>
</dbReference>
<dbReference type="InterPro" id="IPR036603">
    <property type="entry name" value="RBP11-like"/>
</dbReference>
<dbReference type="GO" id="GO:0044423">
    <property type="term" value="C:virion component"/>
    <property type="evidence" value="ECO:0007669"/>
    <property type="project" value="UniProtKB-KW"/>
</dbReference>
<keyword evidence="2" id="KW-0240">DNA-directed RNA polymerase</keyword>
<dbReference type="Pfam" id="PF01193">
    <property type="entry name" value="RNA_pol_L"/>
    <property type="match status" value="1"/>
</dbReference>
<dbReference type="InterPro" id="IPR050518">
    <property type="entry name" value="Rpo3/RPB3_RNA_Pol_subunit"/>
</dbReference>
<dbReference type="GO" id="GO:0046983">
    <property type="term" value="F:protein dimerization activity"/>
    <property type="evidence" value="ECO:0007669"/>
    <property type="project" value="InterPro"/>
</dbReference>
<protein>
    <recommendedName>
        <fullName evidence="5">DNA-directed RNA polymerase RpoA/D/Rpb3-type domain-containing protein</fullName>
    </recommendedName>
</protein>
<dbReference type="SMART" id="SM00662">
    <property type="entry name" value="RPOLD"/>
    <property type="match status" value="1"/>
</dbReference>
<dbReference type="SUPFAM" id="SSF55257">
    <property type="entry name" value="RBP11-like subunits of RNA polymerase"/>
    <property type="match status" value="2"/>
</dbReference>
<dbReference type="PANTHER" id="PTHR11800">
    <property type="entry name" value="DNA-DIRECTED RNA POLYMERASE"/>
    <property type="match status" value="1"/>
</dbReference>
<dbReference type="InterPro" id="IPR009025">
    <property type="entry name" value="RBP11-like_dimer"/>
</dbReference>
<keyword evidence="4" id="KW-0804">Transcription</keyword>
<feature type="domain" description="DNA-directed RNA polymerase RpoA/D/Rpb3-type" evidence="5">
    <location>
        <begin position="38"/>
        <end position="304"/>
    </location>
</feature>
<keyword evidence="3" id="KW-0946">Virion</keyword>
<dbReference type="PANTHER" id="PTHR11800:SF2">
    <property type="entry name" value="DNA-DIRECTED RNA POLYMERASE II SUBUNIT RPB3"/>
    <property type="match status" value="1"/>
</dbReference>
<evidence type="ECO:0000256" key="2">
    <source>
        <dbReference type="ARBA" id="ARBA00022478"/>
    </source>
</evidence>
<dbReference type="SUPFAM" id="SSF56553">
    <property type="entry name" value="Insert subdomain of RNA polymerase alpha subunit"/>
    <property type="match status" value="1"/>
</dbReference>
<dbReference type="Gene3D" id="2.170.120.12">
    <property type="entry name" value="DNA-directed RNA polymerase, insert domain"/>
    <property type="match status" value="1"/>
</dbReference>
<dbReference type="AlphaFoldDB" id="A0A6C0DF94"/>
<dbReference type="GO" id="GO:0006351">
    <property type="term" value="P:DNA-templated transcription"/>
    <property type="evidence" value="ECO:0007669"/>
    <property type="project" value="InterPro"/>
</dbReference>
<evidence type="ECO:0000256" key="4">
    <source>
        <dbReference type="ARBA" id="ARBA00023163"/>
    </source>
</evidence>
<comment type="subcellular location">
    <subcellularLocation>
        <location evidence="1">Virion</location>
    </subcellularLocation>
</comment>